<evidence type="ECO:0000313" key="1">
    <source>
        <dbReference type="EMBL" id="KAL0955749.1"/>
    </source>
</evidence>
<dbReference type="InterPro" id="IPR023214">
    <property type="entry name" value="HAD_sf"/>
</dbReference>
<keyword evidence="2" id="KW-1185">Reference proteome</keyword>
<dbReference type="Pfam" id="PF09419">
    <property type="entry name" value="PGP_phosphatase"/>
    <property type="match status" value="1"/>
</dbReference>
<reference evidence="2" key="1">
    <citation type="submission" date="2024-06" db="EMBL/GenBank/DDBJ databases">
        <title>Multi-omics analyses provide insights into the biosynthesis of the anticancer antibiotic pleurotin in Hohenbuehelia grisea.</title>
        <authorList>
            <person name="Weaver J.A."/>
            <person name="Alberti F."/>
        </authorList>
    </citation>
    <scope>NUCLEOTIDE SEQUENCE [LARGE SCALE GENOMIC DNA]</scope>
    <source>
        <strain evidence="2">T-177</strain>
    </source>
</reference>
<comment type="caution">
    <text evidence="1">The sequence shown here is derived from an EMBL/GenBank/DDBJ whole genome shotgun (WGS) entry which is preliminary data.</text>
</comment>
<evidence type="ECO:0000313" key="2">
    <source>
        <dbReference type="Proteomes" id="UP001556367"/>
    </source>
</evidence>
<name>A0ABR3JJH2_9AGAR</name>
<dbReference type="Proteomes" id="UP001556367">
    <property type="component" value="Unassembled WGS sequence"/>
</dbReference>
<dbReference type="EMBL" id="JASNQZ010000006">
    <property type="protein sequence ID" value="KAL0955749.1"/>
    <property type="molecule type" value="Genomic_DNA"/>
</dbReference>
<dbReference type="InterPro" id="IPR027706">
    <property type="entry name" value="PGP_Pase"/>
</dbReference>
<dbReference type="NCBIfam" id="TIGR01668">
    <property type="entry name" value="YqeG_hyp_ppase"/>
    <property type="match status" value="1"/>
</dbReference>
<proteinExistence type="predicted"/>
<gene>
    <name evidence="1" type="ORF">HGRIS_001964</name>
</gene>
<dbReference type="PANTHER" id="PTHR19288">
    <property type="entry name" value="4-NITROPHENYLPHOSPHATASE-RELATED"/>
    <property type="match status" value="1"/>
</dbReference>
<accession>A0ABR3JJH2</accession>
<sequence>MPLNVPGLLAPFQLLLKPRLVLPSLTVKDIRALHFPALHKAGYRGVVFDKDNCLTVPHRDTLVPELEDSWRQCRRTFGAGNVLIVSNSAGTHLDAGEIQAESVTHHLGVPVLRHPSMKPAYSCIKLIRNYFATLPKPIKDDELIVVGDRIFTDVIMANRMRTSHVDGPLAVWTTGVWHKESMLMRWMEKGLVSLVAKYSERQQSTREAAFRELV</sequence>
<dbReference type="PANTHER" id="PTHR19288:SF25">
    <property type="entry name" value="PHOSPHATIDYLGLYCEROPHOSPHATASE GEP4, MITOCHONDRIAL"/>
    <property type="match status" value="1"/>
</dbReference>
<protein>
    <submittedName>
        <fullName evidence="1">Uncharacterized protein</fullName>
    </submittedName>
</protein>
<dbReference type="InterPro" id="IPR036412">
    <property type="entry name" value="HAD-like_sf"/>
</dbReference>
<dbReference type="Gene3D" id="3.40.50.1000">
    <property type="entry name" value="HAD superfamily/HAD-like"/>
    <property type="match status" value="1"/>
</dbReference>
<dbReference type="InterPro" id="IPR010021">
    <property type="entry name" value="PGPP1/Gep4"/>
</dbReference>
<dbReference type="SUPFAM" id="SSF56784">
    <property type="entry name" value="HAD-like"/>
    <property type="match status" value="1"/>
</dbReference>
<organism evidence="1 2">
    <name type="scientific">Hohenbuehelia grisea</name>
    <dbReference type="NCBI Taxonomy" id="104357"/>
    <lineage>
        <taxon>Eukaryota</taxon>
        <taxon>Fungi</taxon>
        <taxon>Dikarya</taxon>
        <taxon>Basidiomycota</taxon>
        <taxon>Agaricomycotina</taxon>
        <taxon>Agaricomycetes</taxon>
        <taxon>Agaricomycetidae</taxon>
        <taxon>Agaricales</taxon>
        <taxon>Pleurotineae</taxon>
        <taxon>Pleurotaceae</taxon>
        <taxon>Hohenbuehelia</taxon>
    </lineage>
</organism>